<organism evidence="6 7">
    <name type="scientific">Leptospira semungkisensis</name>
    <dbReference type="NCBI Taxonomy" id="2484985"/>
    <lineage>
        <taxon>Bacteria</taxon>
        <taxon>Pseudomonadati</taxon>
        <taxon>Spirochaetota</taxon>
        <taxon>Spirochaetia</taxon>
        <taxon>Leptospirales</taxon>
        <taxon>Leptospiraceae</taxon>
        <taxon>Leptospira</taxon>
    </lineage>
</organism>
<dbReference type="SUPFAM" id="SSF46689">
    <property type="entry name" value="Homeodomain-like"/>
    <property type="match status" value="1"/>
</dbReference>
<keyword evidence="1" id="KW-0805">Transcription regulation</keyword>
<dbReference type="Pfam" id="PF12833">
    <property type="entry name" value="HTH_18"/>
    <property type="match status" value="1"/>
</dbReference>
<accession>A0A4R9FR94</accession>
<evidence type="ECO:0000313" key="6">
    <source>
        <dbReference type="EMBL" id="TGK01131.1"/>
    </source>
</evidence>
<dbReference type="InterPro" id="IPR018060">
    <property type="entry name" value="HTH_AraC"/>
</dbReference>
<dbReference type="GO" id="GO:0043565">
    <property type="term" value="F:sequence-specific DNA binding"/>
    <property type="evidence" value="ECO:0007669"/>
    <property type="project" value="InterPro"/>
</dbReference>
<keyword evidence="4" id="KW-1133">Transmembrane helix</keyword>
<sequence length="370" mass="42446">MDWIHSILLGFLEFSAGTAFLYSILEISRKAPANRTLVTILLLTGTILVRYHWYLQGDLLEFPYLFMFLHTSIVLVGPLLYSYIGSYLQGPEDAADSPLKKGFIGKYWHHFLIVLVFAIFEILFFSQSPNELRKEILAGTKEFRFDLIHLATFVASLQVSFYSLLCLYLYHKVSKSYEIYELKLVWFILLLPVFANVLIGSAFFLKNRLGFEIGTSLIGVMVILLFVVRERHPGFFQEITEVIENSKYQNTPLLDAEIRSAGEKLKDLLEIKHVYRDSELRLADLAAGIGLNLHQTSRYLNEVHRMNFYELINTHRVKEACKLLVQDPDRSVLEIGFSVGFNSKSTFNSQFVKSIGLSPALYRKKNSGTL</sequence>
<feature type="transmembrane region" description="Helical" evidence="4">
    <location>
        <begin position="6"/>
        <end position="25"/>
    </location>
</feature>
<keyword evidence="4" id="KW-0472">Membrane</keyword>
<dbReference type="InterPro" id="IPR018062">
    <property type="entry name" value="HTH_AraC-typ_CS"/>
</dbReference>
<dbReference type="GO" id="GO:0003700">
    <property type="term" value="F:DNA-binding transcription factor activity"/>
    <property type="evidence" value="ECO:0007669"/>
    <property type="project" value="InterPro"/>
</dbReference>
<dbReference type="AlphaFoldDB" id="A0A4R9FR94"/>
<feature type="transmembrane region" description="Helical" evidence="4">
    <location>
        <begin position="37"/>
        <end position="53"/>
    </location>
</feature>
<evidence type="ECO:0000256" key="3">
    <source>
        <dbReference type="ARBA" id="ARBA00023163"/>
    </source>
</evidence>
<dbReference type="PROSITE" id="PS01124">
    <property type="entry name" value="HTH_ARAC_FAMILY_2"/>
    <property type="match status" value="1"/>
</dbReference>
<gene>
    <name evidence="6" type="ORF">EHO59_13960</name>
</gene>
<feature type="transmembrane region" description="Helical" evidence="4">
    <location>
        <begin position="65"/>
        <end position="86"/>
    </location>
</feature>
<dbReference type="PANTHER" id="PTHR43280:SF29">
    <property type="entry name" value="ARAC-FAMILY TRANSCRIPTIONAL REGULATOR"/>
    <property type="match status" value="1"/>
</dbReference>
<dbReference type="OrthoDB" id="340731at2"/>
<proteinExistence type="predicted"/>
<protein>
    <submittedName>
        <fullName evidence="6">AraC family transcriptional regulator</fullName>
    </submittedName>
</protein>
<keyword evidence="2" id="KW-0238">DNA-binding</keyword>
<evidence type="ECO:0000256" key="1">
    <source>
        <dbReference type="ARBA" id="ARBA00023015"/>
    </source>
</evidence>
<evidence type="ECO:0000256" key="4">
    <source>
        <dbReference type="SAM" id="Phobius"/>
    </source>
</evidence>
<name>A0A4R9FR94_9LEPT</name>
<keyword evidence="4" id="KW-0812">Transmembrane</keyword>
<dbReference type="EMBL" id="RQEP01000018">
    <property type="protein sequence ID" value="TGK01131.1"/>
    <property type="molecule type" value="Genomic_DNA"/>
</dbReference>
<evidence type="ECO:0000259" key="5">
    <source>
        <dbReference type="PROSITE" id="PS01124"/>
    </source>
</evidence>
<keyword evidence="3" id="KW-0804">Transcription</keyword>
<comment type="caution">
    <text evidence="6">The sequence shown here is derived from an EMBL/GenBank/DDBJ whole genome shotgun (WGS) entry which is preliminary data.</text>
</comment>
<dbReference type="PANTHER" id="PTHR43280">
    <property type="entry name" value="ARAC-FAMILY TRANSCRIPTIONAL REGULATOR"/>
    <property type="match status" value="1"/>
</dbReference>
<feature type="transmembrane region" description="Helical" evidence="4">
    <location>
        <begin position="147"/>
        <end position="170"/>
    </location>
</feature>
<feature type="transmembrane region" description="Helical" evidence="4">
    <location>
        <begin position="182"/>
        <end position="203"/>
    </location>
</feature>
<feature type="transmembrane region" description="Helical" evidence="4">
    <location>
        <begin position="209"/>
        <end position="228"/>
    </location>
</feature>
<dbReference type="SMART" id="SM00342">
    <property type="entry name" value="HTH_ARAC"/>
    <property type="match status" value="1"/>
</dbReference>
<dbReference type="InterPro" id="IPR009057">
    <property type="entry name" value="Homeodomain-like_sf"/>
</dbReference>
<feature type="domain" description="HTH araC/xylS-type" evidence="5">
    <location>
        <begin position="263"/>
        <end position="365"/>
    </location>
</feature>
<reference evidence="6" key="1">
    <citation type="journal article" date="2019" name="PLoS Negl. Trop. Dis.">
        <title>Revisiting the worldwide diversity of Leptospira species in the environment.</title>
        <authorList>
            <person name="Vincent A.T."/>
            <person name="Schiettekatte O."/>
            <person name="Bourhy P."/>
            <person name="Veyrier F.J."/>
            <person name="Picardeau M."/>
        </authorList>
    </citation>
    <scope>NUCLEOTIDE SEQUENCE [LARGE SCALE GENOMIC DNA]</scope>
    <source>
        <strain evidence="6">SSS9</strain>
    </source>
</reference>
<evidence type="ECO:0000313" key="7">
    <source>
        <dbReference type="Proteomes" id="UP000297453"/>
    </source>
</evidence>
<keyword evidence="7" id="KW-1185">Reference proteome</keyword>
<dbReference type="Gene3D" id="1.10.10.60">
    <property type="entry name" value="Homeodomain-like"/>
    <property type="match status" value="1"/>
</dbReference>
<dbReference type="Proteomes" id="UP000297453">
    <property type="component" value="Unassembled WGS sequence"/>
</dbReference>
<feature type="transmembrane region" description="Helical" evidence="4">
    <location>
        <begin position="107"/>
        <end position="127"/>
    </location>
</feature>
<evidence type="ECO:0000256" key="2">
    <source>
        <dbReference type="ARBA" id="ARBA00023125"/>
    </source>
</evidence>
<dbReference type="PROSITE" id="PS00041">
    <property type="entry name" value="HTH_ARAC_FAMILY_1"/>
    <property type="match status" value="1"/>
</dbReference>